<feature type="signal peptide" evidence="1">
    <location>
        <begin position="1"/>
        <end position="25"/>
    </location>
</feature>
<accession>A0A1S1WY19</accession>
<evidence type="ECO:0000313" key="2">
    <source>
        <dbReference type="EMBL" id="OHX12191.1"/>
    </source>
</evidence>
<sequence>MSSWEGCVRAGFGLLLCCLGSQAAAADVDCSRAIAPQRCQAYQQGLRSCLDLAEPQRRVCLAYYTPPLSCQRQRDAKRCEALLAAQASCEGMTGAGRRQCIDERLPSGDCSRLPQSCAEGACDSSRRRGAGWCLSAPPLAD</sequence>
<reference evidence="4 5" key="1">
    <citation type="submission" date="2016-09" db="EMBL/GenBank/DDBJ databases">
        <title>Chromobacterium muskegensis sp. nov., an insecticidal bacterium isolated from Sphagnum bogs.</title>
        <authorList>
            <person name="Sparks M.E."/>
            <person name="Blackburn M.B."/>
            <person name="Gundersen-Rindal D.E."/>
            <person name="Mitchell A."/>
            <person name="Farrar R."/>
            <person name="Kuhar D."/>
        </authorList>
    </citation>
    <scope>NUCLEOTIDE SEQUENCE [LARGE SCALE GENOMIC DNA]</scope>
    <source>
        <strain evidence="3 5">14B-1</strain>
        <strain evidence="2 4">37-2</strain>
    </source>
</reference>
<keyword evidence="1" id="KW-0732">Signal</keyword>
<dbReference type="AlphaFoldDB" id="A0A1S1WY19"/>
<dbReference type="Proteomes" id="UP000180280">
    <property type="component" value="Unassembled WGS sequence"/>
</dbReference>
<organism evidence="2 4">
    <name type="scientific">Chromobacterium sphagni</name>
    <dbReference type="NCBI Taxonomy" id="1903179"/>
    <lineage>
        <taxon>Bacteria</taxon>
        <taxon>Pseudomonadati</taxon>
        <taxon>Pseudomonadota</taxon>
        <taxon>Betaproteobacteria</taxon>
        <taxon>Neisseriales</taxon>
        <taxon>Chromobacteriaceae</taxon>
        <taxon>Chromobacterium</taxon>
    </lineage>
</organism>
<evidence type="ECO:0000313" key="3">
    <source>
        <dbReference type="EMBL" id="OHX21724.1"/>
    </source>
</evidence>
<evidence type="ECO:0000313" key="4">
    <source>
        <dbReference type="Proteomes" id="UP000180088"/>
    </source>
</evidence>
<evidence type="ECO:0000256" key="1">
    <source>
        <dbReference type="SAM" id="SignalP"/>
    </source>
</evidence>
<name>A0A1S1WY19_9NEIS</name>
<evidence type="ECO:0000313" key="5">
    <source>
        <dbReference type="Proteomes" id="UP000180280"/>
    </source>
</evidence>
<feature type="chain" id="PRO_5010171143" evidence="1">
    <location>
        <begin position="26"/>
        <end position="141"/>
    </location>
</feature>
<dbReference type="EMBL" id="MKCS01000001">
    <property type="protein sequence ID" value="OHX12191.1"/>
    <property type="molecule type" value="Genomic_DNA"/>
</dbReference>
<protein>
    <submittedName>
        <fullName evidence="2">Uncharacterized protein</fullName>
    </submittedName>
</protein>
<dbReference type="Proteomes" id="UP000180088">
    <property type="component" value="Unassembled WGS sequence"/>
</dbReference>
<comment type="caution">
    <text evidence="2">The sequence shown here is derived from an EMBL/GenBank/DDBJ whole genome shotgun (WGS) entry which is preliminary data.</text>
</comment>
<gene>
    <name evidence="3" type="ORF">BI344_04250</name>
    <name evidence="2" type="ORF">BI347_00760</name>
</gene>
<keyword evidence="5" id="KW-1185">Reference proteome</keyword>
<proteinExistence type="predicted"/>
<dbReference type="EMBL" id="MKCT01000001">
    <property type="protein sequence ID" value="OHX21724.1"/>
    <property type="molecule type" value="Genomic_DNA"/>
</dbReference>